<protein>
    <recommendedName>
        <fullName evidence="2">Filamentous haemagglutinin FhaB/tRNA nuclease CdiA-like TPS domain-containing protein</fullName>
    </recommendedName>
</protein>
<dbReference type="RefSeq" id="WP_187329532.1">
    <property type="nucleotide sequence ID" value="NZ_CP021983.2"/>
</dbReference>
<evidence type="ECO:0000313" key="4">
    <source>
        <dbReference type="Proteomes" id="UP000191901"/>
    </source>
</evidence>
<evidence type="ECO:0000259" key="2">
    <source>
        <dbReference type="SMART" id="SM00912"/>
    </source>
</evidence>
<dbReference type="InterPro" id="IPR012334">
    <property type="entry name" value="Pectin_lyas_fold"/>
</dbReference>
<gene>
    <name evidence="3" type="ORF">XM38_050310</name>
</gene>
<dbReference type="InterPro" id="IPR011050">
    <property type="entry name" value="Pectin_lyase_fold/virulence"/>
</dbReference>
<organism evidence="3 4">
    <name type="scientific">Halomicronema hongdechloris C2206</name>
    <dbReference type="NCBI Taxonomy" id="1641165"/>
    <lineage>
        <taxon>Bacteria</taxon>
        <taxon>Bacillati</taxon>
        <taxon>Cyanobacteriota</taxon>
        <taxon>Cyanophyceae</taxon>
        <taxon>Nodosilineales</taxon>
        <taxon>Nodosilineaceae</taxon>
        <taxon>Halomicronema</taxon>
    </lineage>
</organism>
<dbReference type="NCBIfam" id="TIGR01901">
    <property type="entry name" value="adhes_NPXG"/>
    <property type="match status" value="1"/>
</dbReference>
<dbReference type="EMBL" id="CP021983">
    <property type="protein sequence ID" value="ASC74057.1"/>
    <property type="molecule type" value="Genomic_DNA"/>
</dbReference>
<dbReference type="AlphaFoldDB" id="A0A1Z3HV89"/>
<dbReference type="Gene3D" id="2.160.20.10">
    <property type="entry name" value="Single-stranded right-handed beta-helix, Pectin lyase-like"/>
    <property type="match status" value="2"/>
</dbReference>
<dbReference type="InterPro" id="IPR008638">
    <property type="entry name" value="FhaB/CdiA-like_TPS"/>
</dbReference>
<name>A0A1Z3HV89_9CYAN</name>
<dbReference type="STRING" id="1641165.XM38_01060"/>
<dbReference type="KEGG" id="hhg:XM38_050310"/>
<proteinExistence type="predicted"/>
<evidence type="ECO:0000256" key="1">
    <source>
        <dbReference type="SAM" id="SignalP"/>
    </source>
</evidence>
<dbReference type="SUPFAM" id="SSF51126">
    <property type="entry name" value="Pectin lyase-like"/>
    <property type="match status" value="1"/>
</dbReference>
<keyword evidence="1" id="KW-0732">Signal</keyword>
<feature type="chain" id="PRO_5012283415" description="Filamentous haemagglutinin FhaB/tRNA nuclease CdiA-like TPS domain-containing protein" evidence="1">
    <location>
        <begin position="21"/>
        <end position="1001"/>
    </location>
</feature>
<evidence type="ECO:0000313" key="3">
    <source>
        <dbReference type="EMBL" id="ASC74057.1"/>
    </source>
</evidence>
<dbReference type="Proteomes" id="UP000191901">
    <property type="component" value="Chromosome"/>
</dbReference>
<keyword evidence="4" id="KW-1185">Reference proteome</keyword>
<sequence>MRLPASYCSIQLCWGLVVLAGSGVSGTGSAKAQLIPDASLAGESSVITPHVLINGNGAIHIDGGAQRGANLFHSFREFNVNTGQRVYFANPLGIDTILSRVTGGSLSTLDGLLGVDGTADLFLLNPNGILFGPNAQLDVRGSFVATTTEGIDFADGREFSAIPAAGELLSLSVPLGVQANRLPVGDIITAGRLETGQDLILGGKYLLLTGQLLAGRDLSLHAADTIVIRDTPAEVFSAHAAGDLTVQGDSAIDILALNHPDHTPFVSGGALRLMSDGIISGDARFASGGGWYVLTLAGTPGDFVSLYDPIIQANGDVVFGDYTGAALKVEATGSIEGGNIRITGPDVGIPASDPDVDILSTLPALILRAGVPAVTNPNIAITTGGTIFASGVAVAGLQPGSILIGEVNTSAPGPNDAGPILLSALGDITTGDLLAFSQSSGGDAGDGGAITLRAEHGDITVNGSVFADSFAESTGDSGNGGAVTFIASNGNISLMDVIAASSFSKDGNAGNGGDVRLSAPQGQIMGPTMGSQIITFAVADTAGQGAGSGGDVLLEAGTQISNLEIFTLSSDFFSDAGNVRISGFGDLHISDLEIRTSQAMLPDLTGGTITVDGVGLSGNITVESSGNLSLEEVILESNTQSGLPAGLINISSSGRLTVHDSAFTSSTEATGDGGGIRLSGDDGVTLNSTELRADSSGTGDAGGIQIVSSASGDMVFNGSDLTTTTTGGAGTGGRITLESAKVIILNDTEIKADTEGAGEAGDIAVSDVEVLVLRQGSLMLADAFGDSLVNGGDISISADFVVAVPQENSDIIANSILGDGGNITISANNIFGFTQPSGLTFGQLRSNTSNDISASSEFGLQGTIDIDTLDLDPSRGLAELPVNLDDPADQIAEGCGPDAAVAAQQSEFIVSGRGGLPPSPGTLDAIAQSAISVPWVTHEDGAAARVPDTPAAAAGSLVEADGWITRADGQVYFIAAESAAAPVPASTVTNQGCALVSEMEP</sequence>
<accession>A0A1Z3HV89</accession>
<dbReference type="SMART" id="SM00912">
    <property type="entry name" value="Haemagg_act"/>
    <property type="match status" value="1"/>
</dbReference>
<feature type="domain" description="Filamentous haemagglutinin FhaB/tRNA nuclease CdiA-like TPS" evidence="2">
    <location>
        <begin position="41"/>
        <end position="154"/>
    </location>
</feature>
<dbReference type="Pfam" id="PF05860">
    <property type="entry name" value="TPS"/>
    <property type="match status" value="1"/>
</dbReference>
<feature type="signal peptide" evidence="1">
    <location>
        <begin position="1"/>
        <end position="20"/>
    </location>
</feature>
<reference evidence="3 4" key="1">
    <citation type="journal article" date="2016" name="Biochim. Biophys. Acta">
        <title>Characterization of red-shifted phycobilisomes isolated from the chlorophyll f-containing cyanobacterium Halomicronema hongdechloris.</title>
        <authorList>
            <person name="Li Y."/>
            <person name="Lin Y."/>
            <person name="Garvey C.J."/>
            <person name="Birch D."/>
            <person name="Corkery R.W."/>
            <person name="Loughlin P.C."/>
            <person name="Scheer H."/>
            <person name="Willows R.D."/>
            <person name="Chen M."/>
        </authorList>
    </citation>
    <scope>NUCLEOTIDE SEQUENCE [LARGE SCALE GENOMIC DNA]</scope>
    <source>
        <strain evidence="3 4">C2206</strain>
    </source>
</reference>